<dbReference type="EMBL" id="JAPDDR010000025">
    <property type="protein sequence ID" value="MCW1917057.1"/>
    <property type="molecule type" value="Genomic_DNA"/>
</dbReference>
<organism evidence="1 2">
    <name type="scientific">Luteolibacter rhizosphaerae</name>
    <dbReference type="NCBI Taxonomy" id="2989719"/>
    <lineage>
        <taxon>Bacteria</taxon>
        <taxon>Pseudomonadati</taxon>
        <taxon>Verrucomicrobiota</taxon>
        <taxon>Verrucomicrobiia</taxon>
        <taxon>Verrucomicrobiales</taxon>
        <taxon>Verrucomicrobiaceae</taxon>
        <taxon>Luteolibacter</taxon>
    </lineage>
</organism>
<keyword evidence="2" id="KW-1185">Reference proteome</keyword>
<evidence type="ECO:0000313" key="1">
    <source>
        <dbReference type="EMBL" id="MCW1917057.1"/>
    </source>
</evidence>
<comment type="caution">
    <text evidence="1">The sequence shown here is derived from an EMBL/GenBank/DDBJ whole genome shotgun (WGS) entry which is preliminary data.</text>
</comment>
<reference evidence="1" key="1">
    <citation type="submission" date="2022-10" db="EMBL/GenBank/DDBJ databases">
        <title>Luteolibacter sp. GHJ8, whole genome shotgun sequencing project.</title>
        <authorList>
            <person name="Zhao G."/>
            <person name="Shen L."/>
        </authorList>
    </citation>
    <scope>NUCLEOTIDE SEQUENCE</scope>
    <source>
        <strain evidence="1">GHJ8</strain>
    </source>
</reference>
<proteinExistence type="predicted"/>
<gene>
    <name evidence="1" type="ORF">OJ996_25935</name>
</gene>
<name>A0ABT3GBN2_9BACT</name>
<accession>A0ABT3GBN2</accession>
<dbReference type="RefSeq" id="WP_264516677.1">
    <property type="nucleotide sequence ID" value="NZ_JAPDDR010000025.1"/>
</dbReference>
<evidence type="ECO:0000313" key="2">
    <source>
        <dbReference type="Proteomes" id="UP001165653"/>
    </source>
</evidence>
<protein>
    <submittedName>
        <fullName evidence="1">Uncharacterized protein</fullName>
    </submittedName>
</protein>
<dbReference type="Proteomes" id="UP001165653">
    <property type="component" value="Unassembled WGS sequence"/>
</dbReference>
<sequence length="82" mass="9130">MTIPEGLIFELAVVVAESVPATEAYAVASRFIRDYVAHEWEWRSEGPALIRPTTGPPRIQVPPDAFHFSRGVVWCLGYDTVS</sequence>